<dbReference type="EMBL" id="JACIDY010000004">
    <property type="protein sequence ID" value="MBB3940463.1"/>
    <property type="molecule type" value="Genomic_DNA"/>
</dbReference>
<keyword evidence="8" id="KW-0520">NAD</keyword>
<dbReference type="GO" id="GO:0005506">
    <property type="term" value="F:iron ion binding"/>
    <property type="evidence" value="ECO:0007669"/>
    <property type="project" value="InterPro"/>
</dbReference>
<dbReference type="PROSITE" id="PS51296">
    <property type="entry name" value="RIESKE"/>
    <property type="match status" value="1"/>
</dbReference>
<evidence type="ECO:0000256" key="3">
    <source>
        <dbReference type="ARBA" id="ARBA00022723"/>
    </source>
</evidence>
<dbReference type="Proteomes" id="UP000561459">
    <property type="component" value="Unassembled WGS sequence"/>
</dbReference>
<evidence type="ECO:0000256" key="8">
    <source>
        <dbReference type="ARBA" id="ARBA00023027"/>
    </source>
</evidence>
<keyword evidence="3" id="KW-0479">Metal-binding</keyword>
<dbReference type="PANTHER" id="PTHR43756">
    <property type="entry name" value="CHOLINE MONOOXYGENASE, CHLOROPLASTIC"/>
    <property type="match status" value="1"/>
</dbReference>
<evidence type="ECO:0000313" key="10">
    <source>
        <dbReference type="EMBL" id="MBB3940463.1"/>
    </source>
</evidence>
<dbReference type="Gene3D" id="3.90.380.10">
    <property type="entry name" value="Naphthalene 1,2-dioxygenase Alpha Subunit, Chain A, domain 1"/>
    <property type="match status" value="1"/>
</dbReference>
<evidence type="ECO:0000256" key="6">
    <source>
        <dbReference type="ARBA" id="ARBA00023004"/>
    </source>
</evidence>
<dbReference type="InterPro" id="IPR001663">
    <property type="entry name" value="Rng_hydr_dOase-A"/>
</dbReference>
<keyword evidence="4 10" id="KW-0223">Dioxygenase</keyword>
<protein>
    <submittedName>
        <fullName evidence="10">Phenylpropionate dioxygenase-like ring-hydroxylating dioxygenase large terminal subunit</fullName>
    </submittedName>
</protein>
<dbReference type="GO" id="GO:0051213">
    <property type="term" value="F:dioxygenase activity"/>
    <property type="evidence" value="ECO:0007669"/>
    <property type="project" value="UniProtKB-KW"/>
</dbReference>
<dbReference type="AlphaFoldDB" id="A0A7W6BYX8"/>
<evidence type="ECO:0000256" key="5">
    <source>
        <dbReference type="ARBA" id="ARBA00023002"/>
    </source>
</evidence>
<dbReference type="InterPro" id="IPR015881">
    <property type="entry name" value="ARHD_Rieske_2Fe_2S"/>
</dbReference>
<dbReference type="Gene3D" id="2.102.10.10">
    <property type="entry name" value="Rieske [2Fe-2S] iron-sulphur domain"/>
    <property type="match status" value="1"/>
</dbReference>
<accession>A0A7W6BYX8</accession>
<comment type="similarity">
    <text evidence="1">Belongs to the bacterial ring-hydroxylating dioxygenase alpha subunit family.</text>
</comment>
<dbReference type="InterPro" id="IPR015879">
    <property type="entry name" value="Ring_hydroxy_dOase_asu_C_dom"/>
</dbReference>
<keyword evidence="2" id="KW-0001">2Fe-2S</keyword>
<dbReference type="RefSeq" id="WP_183617059.1">
    <property type="nucleotide sequence ID" value="NZ_JACIDY010000004.1"/>
</dbReference>
<evidence type="ECO:0000313" key="11">
    <source>
        <dbReference type="Proteomes" id="UP000561459"/>
    </source>
</evidence>
<dbReference type="Pfam" id="PF00355">
    <property type="entry name" value="Rieske"/>
    <property type="match status" value="1"/>
</dbReference>
<gene>
    <name evidence="10" type="ORF">GGR39_002120</name>
</gene>
<dbReference type="SUPFAM" id="SSF50022">
    <property type="entry name" value="ISP domain"/>
    <property type="match status" value="1"/>
</dbReference>
<sequence>MNMIAPVQARIDYRHLVQDGRLHGSLYTDPAIFSDEMERIFHGGWSFVAHDSEIPNSGDFVVRRVGTQTLLAVRRKDGEIGIYYNRCPHRGASLCQSASGNRSRITCPYHAWTFALDGRLIGLPDEDAYPADFSKADSGLSPVARQDSYGGFIFVNLVPNGISLVDHLGRATDLIDNLLALSPTGRIRLTAGWMKHKMRSNWKMIVENQVDGYHAHAVHGSLITANRVFATVRDRKPTSPTRVRDFGKGHTDIDHPSDYRAAGDKLFRWTGGIAPERLPNYVKAMNDAYGEAEATRLLIEGPPHSMLFPNLSLAEMNIMVIEPISPTESVQYTCPVFLDGADELNERTLRRCEGAMGPAGFLIADDAEIGEHTQQGVSNREPEWIILSRGLDKEIVQPDGVRLAGLMDETSQRGFWKHYREVMSVADGDAA</sequence>
<keyword evidence="6" id="KW-0408">Iron</keyword>
<dbReference type="PANTHER" id="PTHR43756:SF1">
    <property type="entry name" value="3-PHENYLPROPIONATE_CINNAMIC ACID DIOXYGENASE SUBUNIT ALPHA"/>
    <property type="match status" value="1"/>
</dbReference>
<keyword evidence="11" id="KW-1185">Reference proteome</keyword>
<dbReference type="Pfam" id="PF00848">
    <property type="entry name" value="Ring_hydroxyl_A"/>
    <property type="match status" value="1"/>
</dbReference>
<evidence type="ECO:0000256" key="4">
    <source>
        <dbReference type="ARBA" id="ARBA00022964"/>
    </source>
</evidence>
<keyword evidence="7" id="KW-0411">Iron-sulfur</keyword>
<feature type="domain" description="Rieske" evidence="9">
    <location>
        <begin position="45"/>
        <end position="143"/>
    </location>
</feature>
<evidence type="ECO:0000256" key="2">
    <source>
        <dbReference type="ARBA" id="ARBA00022714"/>
    </source>
</evidence>
<reference evidence="10 11" key="1">
    <citation type="submission" date="2020-08" db="EMBL/GenBank/DDBJ databases">
        <title>Genomic Encyclopedia of Type Strains, Phase IV (KMG-IV): sequencing the most valuable type-strain genomes for metagenomic binning, comparative biology and taxonomic classification.</title>
        <authorList>
            <person name="Goeker M."/>
        </authorList>
    </citation>
    <scope>NUCLEOTIDE SEQUENCE [LARGE SCALE GENOMIC DNA]</scope>
    <source>
        <strain evidence="10 11">DSM 27568</strain>
    </source>
</reference>
<organism evidence="10 11">
    <name type="scientific">Novosphingobium fluoreni</name>
    <dbReference type="NCBI Taxonomy" id="1391222"/>
    <lineage>
        <taxon>Bacteria</taxon>
        <taxon>Pseudomonadati</taxon>
        <taxon>Pseudomonadota</taxon>
        <taxon>Alphaproteobacteria</taxon>
        <taxon>Sphingomonadales</taxon>
        <taxon>Sphingomonadaceae</taxon>
        <taxon>Novosphingobium</taxon>
    </lineage>
</organism>
<dbReference type="PROSITE" id="PS00570">
    <property type="entry name" value="RING_HYDROXYL_ALPHA"/>
    <property type="match status" value="1"/>
</dbReference>
<evidence type="ECO:0000256" key="1">
    <source>
        <dbReference type="ARBA" id="ARBA00008751"/>
    </source>
</evidence>
<name>A0A7W6BYX8_9SPHN</name>
<dbReference type="InterPro" id="IPR036922">
    <property type="entry name" value="Rieske_2Fe-2S_sf"/>
</dbReference>
<proteinExistence type="inferred from homology"/>
<evidence type="ECO:0000259" key="9">
    <source>
        <dbReference type="PROSITE" id="PS51296"/>
    </source>
</evidence>
<dbReference type="InterPro" id="IPR017941">
    <property type="entry name" value="Rieske_2Fe-2S"/>
</dbReference>
<keyword evidence="5" id="KW-0560">Oxidoreductase</keyword>
<dbReference type="SUPFAM" id="SSF55961">
    <property type="entry name" value="Bet v1-like"/>
    <property type="match status" value="1"/>
</dbReference>
<comment type="caution">
    <text evidence="10">The sequence shown here is derived from an EMBL/GenBank/DDBJ whole genome shotgun (WGS) entry which is preliminary data.</text>
</comment>
<dbReference type="GO" id="GO:0051537">
    <property type="term" value="F:2 iron, 2 sulfur cluster binding"/>
    <property type="evidence" value="ECO:0007669"/>
    <property type="project" value="UniProtKB-KW"/>
</dbReference>
<evidence type="ECO:0000256" key="7">
    <source>
        <dbReference type="ARBA" id="ARBA00023014"/>
    </source>
</evidence>
<dbReference type="PRINTS" id="PR00090">
    <property type="entry name" value="RNGDIOXGNASE"/>
</dbReference>